<reference evidence="1" key="1">
    <citation type="submission" date="2014-09" db="EMBL/GenBank/DDBJ databases">
        <authorList>
            <person name="Magalhaes I.L.F."/>
            <person name="Oliveira U."/>
            <person name="Santos F.R."/>
            <person name="Vidigal T.H.D.A."/>
            <person name="Brescovit A.D."/>
            <person name="Santos A.J."/>
        </authorList>
    </citation>
    <scope>NUCLEOTIDE SEQUENCE</scope>
    <source>
        <tissue evidence="1">Shoot tissue taken approximately 20 cm above the soil surface</tissue>
    </source>
</reference>
<dbReference type="EMBL" id="GBRH01187375">
    <property type="protein sequence ID" value="JAE10521.1"/>
    <property type="molecule type" value="Transcribed_RNA"/>
</dbReference>
<reference evidence="1" key="2">
    <citation type="journal article" date="2015" name="Data Brief">
        <title>Shoot transcriptome of the giant reed, Arundo donax.</title>
        <authorList>
            <person name="Barrero R.A."/>
            <person name="Guerrero F.D."/>
            <person name="Moolhuijzen P."/>
            <person name="Goolsby J.A."/>
            <person name="Tidwell J."/>
            <person name="Bellgard S.E."/>
            <person name="Bellgard M.I."/>
        </authorList>
    </citation>
    <scope>NUCLEOTIDE SEQUENCE</scope>
    <source>
        <tissue evidence="1">Shoot tissue taken approximately 20 cm above the soil surface</tissue>
    </source>
</reference>
<proteinExistence type="predicted"/>
<name>A0A0A9FK47_ARUDO</name>
<protein>
    <submittedName>
        <fullName evidence="1">Uncharacterized protein</fullName>
    </submittedName>
</protein>
<sequence length="11" mass="1435">MRRRCARCARR</sequence>
<evidence type="ECO:0000313" key="1">
    <source>
        <dbReference type="EMBL" id="JAE10521.1"/>
    </source>
</evidence>
<organism evidence="1">
    <name type="scientific">Arundo donax</name>
    <name type="common">Giant reed</name>
    <name type="synonym">Donax arundinaceus</name>
    <dbReference type="NCBI Taxonomy" id="35708"/>
    <lineage>
        <taxon>Eukaryota</taxon>
        <taxon>Viridiplantae</taxon>
        <taxon>Streptophyta</taxon>
        <taxon>Embryophyta</taxon>
        <taxon>Tracheophyta</taxon>
        <taxon>Spermatophyta</taxon>
        <taxon>Magnoliopsida</taxon>
        <taxon>Liliopsida</taxon>
        <taxon>Poales</taxon>
        <taxon>Poaceae</taxon>
        <taxon>PACMAD clade</taxon>
        <taxon>Arundinoideae</taxon>
        <taxon>Arundineae</taxon>
        <taxon>Arundo</taxon>
    </lineage>
</organism>
<accession>A0A0A9FK47</accession>